<comment type="similarity">
    <text evidence="2">Belongs to the glycosyl hydrolase 76 family.</text>
</comment>
<keyword evidence="11" id="KW-1185">Reference proteome</keyword>
<dbReference type="Pfam" id="PF03663">
    <property type="entry name" value="Glyco_hydro_76"/>
    <property type="match status" value="1"/>
</dbReference>
<dbReference type="RefSeq" id="XP_047760990.1">
    <property type="nucleotide sequence ID" value="XM_047903681.1"/>
</dbReference>
<reference evidence="10" key="2">
    <citation type="journal article" date="2022" name="Microb. Genom.">
        <title>A chromosome-scale genome assembly of the tomato pathogen Cladosporium fulvum reveals a compartmentalized genome architecture and the presence of a dispensable chromosome.</title>
        <authorList>
            <person name="Zaccaron A.Z."/>
            <person name="Chen L.H."/>
            <person name="Samaras A."/>
            <person name="Stergiopoulos I."/>
        </authorList>
    </citation>
    <scope>NUCLEOTIDE SEQUENCE</scope>
    <source>
        <strain evidence="10">Race5_Kim</strain>
    </source>
</reference>
<dbReference type="InterPro" id="IPR005198">
    <property type="entry name" value="Glyco_hydro_76"/>
</dbReference>
<evidence type="ECO:0000256" key="4">
    <source>
        <dbReference type="ARBA" id="ARBA00022729"/>
    </source>
</evidence>
<evidence type="ECO:0000256" key="2">
    <source>
        <dbReference type="ARBA" id="ARBA00009699"/>
    </source>
</evidence>
<dbReference type="GO" id="GO:0008496">
    <property type="term" value="F:mannan endo-1,6-alpha-mannosidase activity"/>
    <property type="evidence" value="ECO:0007669"/>
    <property type="project" value="UniProtKB-EC"/>
</dbReference>
<keyword evidence="4 9" id="KW-0732">Signal</keyword>
<dbReference type="KEGG" id="ffu:CLAFUR5_04533"/>
<evidence type="ECO:0000256" key="8">
    <source>
        <dbReference type="SAM" id="MobiDB-lite"/>
    </source>
</evidence>
<dbReference type="InterPro" id="IPR014480">
    <property type="entry name" value="Mannan-1_6-alpha_mannosidase"/>
</dbReference>
<evidence type="ECO:0000256" key="7">
    <source>
        <dbReference type="ARBA" id="ARBA00023295"/>
    </source>
</evidence>
<dbReference type="AlphaFoldDB" id="A0A9Q8LFT9"/>
<proteinExistence type="inferred from homology"/>
<accession>A0A9Q8LFT9</accession>
<keyword evidence="7" id="KW-0326">Glycosidase</keyword>
<reference evidence="10" key="1">
    <citation type="submission" date="2021-12" db="EMBL/GenBank/DDBJ databases">
        <authorList>
            <person name="Zaccaron A."/>
            <person name="Stergiopoulos I."/>
        </authorList>
    </citation>
    <scope>NUCLEOTIDE SEQUENCE</scope>
    <source>
        <strain evidence="10">Race5_Kim</strain>
    </source>
</reference>
<evidence type="ECO:0000256" key="1">
    <source>
        <dbReference type="ARBA" id="ARBA00001452"/>
    </source>
</evidence>
<dbReference type="PANTHER" id="PTHR12145:SF41">
    <property type="entry name" value="MANNAN ENDO-1,6-ALPHA-MANNOSIDASE"/>
    <property type="match status" value="1"/>
</dbReference>
<feature type="region of interest" description="Disordered" evidence="8">
    <location>
        <begin position="372"/>
        <end position="423"/>
    </location>
</feature>
<feature type="compositionally biased region" description="Polar residues" evidence="8">
    <location>
        <begin position="374"/>
        <end position="412"/>
    </location>
</feature>
<feature type="chain" id="PRO_5040173351" description="mannan endo-1,6-alpha-mannosidase" evidence="9">
    <location>
        <begin position="19"/>
        <end position="543"/>
    </location>
</feature>
<dbReference type="InterPro" id="IPR008928">
    <property type="entry name" value="6-hairpin_glycosidase_sf"/>
</dbReference>
<evidence type="ECO:0000256" key="9">
    <source>
        <dbReference type="SAM" id="SignalP"/>
    </source>
</evidence>
<evidence type="ECO:0000256" key="5">
    <source>
        <dbReference type="ARBA" id="ARBA00022801"/>
    </source>
</evidence>
<dbReference type="PANTHER" id="PTHR12145">
    <property type="entry name" value="MANNAN ENDO-1,6-ALPHA-MANNOSIDASE DCW1"/>
    <property type="match status" value="1"/>
</dbReference>
<dbReference type="OrthoDB" id="4187847at2759"/>
<gene>
    <name evidence="10" type="ORF">CLAFUR5_04533</name>
</gene>
<dbReference type="EMBL" id="CP090166">
    <property type="protein sequence ID" value="UJO16624.1"/>
    <property type="molecule type" value="Genomic_DNA"/>
</dbReference>
<protein>
    <recommendedName>
        <fullName evidence="3">mannan endo-1,6-alpha-mannosidase</fullName>
        <ecNumber evidence="3">3.2.1.101</ecNumber>
    </recommendedName>
</protein>
<dbReference type="Proteomes" id="UP000756132">
    <property type="component" value="Chromosome 4"/>
</dbReference>
<name>A0A9Q8LFT9_PASFU</name>
<dbReference type="GO" id="GO:0009272">
    <property type="term" value="P:fungal-type cell wall biogenesis"/>
    <property type="evidence" value="ECO:0007669"/>
    <property type="project" value="TreeGrafter"/>
</dbReference>
<dbReference type="GeneID" id="71984411"/>
<evidence type="ECO:0000313" key="10">
    <source>
        <dbReference type="EMBL" id="UJO16624.1"/>
    </source>
</evidence>
<evidence type="ECO:0000313" key="11">
    <source>
        <dbReference type="Proteomes" id="UP000756132"/>
    </source>
</evidence>
<feature type="region of interest" description="Disordered" evidence="8">
    <location>
        <begin position="446"/>
        <end position="477"/>
    </location>
</feature>
<dbReference type="GO" id="GO:0016052">
    <property type="term" value="P:carbohydrate catabolic process"/>
    <property type="evidence" value="ECO:0007669"/>
    <property type="project" value="InterPro"/>
</dbReference>
<organism evidence="10 11">
    <name type="scientific">Passalora fulva</name>
    <name type="common">Tomato leaf mold</name>
    <name type="synonym">Cladosporium fulvum</name>
    <dbReference type="NCBI Taxonomy" id="5499"/>
    <lineage>
        <taxon>Eukaryota</taxon>
        <taxon>Fungi</taxon>
        <taxon>Dikarya</taxon>
        <taxon>Ascomycota</taxon>
        <taxon>Pezizomycotina</taxon>
        <taxon>Dothideomycetes</taxon>
        <taxon>Dothideomycetidae</taxon>
        <taxon>Mycosphaerellales</taxon>
        <taxon>Mycosphaerellaceae</taxon>
        <taxon>Fulvia</taxon>
    </lineage>
</organism>
<feature type="compositionally biased region" description="Low complexity" evidence="8">
    <location>
        <begin position="413"/>
        <end position="423"/>
    </location>
</feature>
<dbReference type="Gene3D" id="1.50.10.20">
    <property type="match status" value="1"/>
</dbReference>
<evidence type="ECO:0000256" key="3">
    <source>
        <dbReference type="ARBA" id="ARBA00012350"/>
    </source>
</evidence>
<dbReference type="EC" id="3.2.1.101" evidence="3"/>
<comment type="catalytic activity">
    <reaction evidence="1">
        <text>Random hydrolysis of (1-&gt;6)-alpha-D-mannosidic linkages in unbranched (1-&gt;6)-mannans.</text>
        <dbReference type="EC" id="3.2.1.101"/>
    </reaction>
</comment>
<feature type="signal peptide" evidence="9">
    <location>
        <begin position="1"/>
        <end position="18"/>
    </location>
</feature>
<keyword evidence="6" id="KW-0325">Glycoprotein</keyword>
<dbReference type="SUPFAM" id="SSF48208">
    <property type="entry name" value="Six-hairpin glycosidases"/>
    <property type="match status" value="1"/>
</dbReference>
<keyword evidence="5" id="KW-0378">Hydrolase</keyword>
<sequence>MLGKHIFLVLVSASAALSEKLDLSSKDVTVNSAKALVAPIGESTLPAAFPWISASSYTTVLHYWHYTGDSQYNDKITQKILTSAGGNEDFLEISPGNDDQLWWGLACITAAEYGVSDLTKPTANGSGGDKWLEMAQNVFTSIASRWQADTCGGMGWQVANSGYRNSITNGLAFQLAARLSRYTGKTMYTDWANKIWDWAFSSGLIDQSSYSVYDGISAPTCDASTMDRHKWSYNVGVYLYGTAIMLESTGDNAWQQHLDGLIGAAKTDFTRDDVLIELTCESAACNQDQQTFKATLARWLALTSRLVPDTADKIQPILDASAEAALSSCNDQSQCSLMWTARTFQGSPNLGAQMAAVEIIGAQLTKESNLPMKATSNGAASTSDTASMNGTTPTDGNASLNGTAATDSTAPLSTSVSTSDTFSTTLPINTVVPTSVQTTIEGAAAATNSALTRPSPVPPTSIDPANAGSSPNVPATTATTVPTVATSSITPTATSTTPLPATGLPATGVPTATDASVPTLPTSTIGTVSETNIKRVLTMAFTA</sequence>
<evidence type="ECO:0000256" key="6">
    <source>
        <dbReference type="ARBA" id="ARBA00023180"/>
    </source>
</evidence>